<dbReference type="AlphaFoldDB" id="A0AAW1H9Y6"/>
<evidence type="ECO:0000313" key="3">
    <source>
        <dbReference type="EMBL" id="KAK9672822.1"/>
    </source>
</evidence>
<evidence type="ECO:0000259" key="2">
    <source>
        <dbReference type="SMART" id="SM00743"/>
    </source>
</evidence>
<dbReference type="PANTHER" id="PTHR36805:SF7">
    <property type="entry name" value="AGENET DOMAIN-CONTAINING PROTEIN"/>
    <property type="match status" value="1"/>
</dbReference>
<feature type="compositionally biased region" description="Basic and acidic residues" evidence="1">
    <location>
        <begin position="257"/>
        <end position="270"/>
    </location>
</feature>
<protein>
    <recommendedName>
        <fullName evidence="2">Agenet domain-containing protein</fullName>
    </recommendedName>
</protein>
<dbReference type="InterPro" id="IPR008395">
    <property type="entry name" value="Agenet-like_dom"/>
</dbReference>
<sequence>MSKRKPLLFQAGQRTEMKSFIPGFRGAWFRCELKEVAWSKGQIKYRVQYYDYDDGLEWAKLYEVRRKGTKKAKRELMFRPQYPSLYHESEFSNVNAISDVAVVVDGGCSVGDMVDWRKDGCFWSGTVTKVLDDDTVEIKLPDEPVGEGLVYVVSCKDLRPSLKWSPDAGWELPAPMGSQNGHSHARLIQPVKQAPLSKSLVDPVEEDNRNAKATPRSSSDFNGSISSHTSTSSLPLLSKFIHSKDSPKPSKRIFGKGMDRTRGECMDLDTRGSSIRKPSCSDSVSGTYVGDTSTAVPVASCVEKKDSDTVSAKRKRLHEAIPLNSTSCDSIEAAIMDLEELVCRVKWLKRILKPESPSTSSDKKWEFLQYPVVSKPK</sequence>
<comment type="caution">
    <text evidence="3">The sequence shown here is derived from an EMBL/GenBank/DDBJ whole genome shotgun (WGS) entry which is preliminary data.</text>
</comment>
<feature type="domain" description="Agenet" evidence="2">
    <location>
        <begin position="106"/>
        <end position="166"/>
    </location>
</feature>
<name>A0AAW1H9Y6_SAPOF</name>
<gene>
    <name evidence="3" type="ORF">RND81_12G127100</name>
</gene>
<feature type="region of interest" description="Disordered" evidence="1">
    <location>
        <begin position="200"/>
        <end position="283"/>
    </location>
</feature>
<keyword evidence="4" id="KW-1185">Reference proteome</keyword>
<evidence type="ECO:0000256" key="1">
    <source>
        <dbReference type="SAM" id="MobiDB-lite"/>
    </source>
</evidence>
<dbReference type="Proteomes" id="UP001443914">
    <property type="component" value="Unassembled WGS sequence"/>
</dbReference>
<accession>A0AAW1H9Y6</accession>
<proteinExistence type="predicted"/>
<dbReference type="Pfam" id="PF05641">
    <property type="entry name" value="Agenet"/>
    <property type="match status" value="2"/>
</dbReference>
<evidence type="ECO:0000313" key="4">
    <source>
        <dbReference type="Proteomes" id="UP001443914"/>
    </source>
</evidence>
<dbReference type="PANTHER" id="PTHR36805">
    <property type="entry name" value="AGENET DOMAIN-CONTAINING PROTEIN"/>
    <property type="match status" value="1"/>
</dbReference>
<organism evidence="3 4">
    <name type="scientific">Saponaria officinalis</name>
    <name type="common">Common soapwort</name>
    <name type="synonym">Lychnis saponaria</name>
    <dbReference type="NCBI Taxonomy" id="3572"/>
    <lineage>
        <taxon>Eukaryota</taxon>
        <taxon>Viridiplantae</taxon>
        <taxon>Streptophyta</taxon>
        <taxon>Embryophyta</taxon>
        <taxon>Tracheophyta</taxon>
        <taxon>Spermatophyta</taxon>
        <taxon>Magnoliopsida</taxon>
        <taxon>eudicotyledons</taxon>
        <taxon>Gunneridae</taxon>
        <taxon>Pentapetalae</taxon>
        <taxon>Caryophyllales</taxon>
        <taxon>Caryophyllaceae</taxon>
        <taxon>Caryophylleae</taxon>
        <taxon>Saponaria</taxon>
    </lineage>
</organism>
<dbReference type="SMART" id="SM00743">
    <property type="entry name" value="Agenet"/>
    <property type="match status" value="1"/>
</dbReference>
<feature type="compositionally biased region" description="Low complexity" evidence="1">
    <location>
        <begin position="224"/>
        <end position="238"/>
    </location>
</feature>
<dbReference type="EMBL" id="JBDFQZ010000012">
    <property type="protein sequence ID" value="KAK9672822.1"/>
    <property type="molecule type" value="Genomic_DNA"/>
</dbReference>
<reference evidence="3" key="1">
    <citation type="submission" date="2024-03" db="EMBL/GenBank/DDBJ databases">
        <title>WGS assembly of Saponaria officinalis var. Norfolk2.</title>
        <authorList>
            <person name="Jenkins J."/>
            <person name="Shu S."/>
            <person name="Grimwood J."/>
            <person name="Barry K."/>
            <person name="Goodstein D."/>
            <person name="Schmutz J."/>
            <person name="Leebens-Mack J."/>
            <person name="Osbourn A."/>
        </authorList>
    </citation>
    <scope>NUCLEOTIDE SEQUENCE [LARGE SCALE GENOMIC DNA]</scope>
    <source>
        <strain evidence="3">JIC</strain>
    </source>
</reference>
<dbReference type="InterPro" id="IPR014002">
    <property type="entry name" value="Agenet_dom_plant"/>
</dbReference>